<dbReference type="EC" id="2.1.1.130" evidence="8"/>
<accession>A0ABU8DUJ7</accession>
<dbReference type="Pfam" id="PF00590">
    <property type="entry name" value="TP_methylase"/>
    <property type="match status" value="2"/>
</dbReference>
<keyword evidence="5 8" id="KW-0808">Transferase</keyword>
<comment type="pathway">
    <text evidence="1">Cofactor biosynthesis; adenosylcobalamin biosynthesis.</text>
</comment>
<name>A0ABU8DUJ7_9ACTN</name>
<dbReference type="SUPFAM" id="SSF53790">
    <property type="entry name" value="Tetrapyrrole methylase"/>
    <property type="match status" value="2"/>
</dbReference>
<evidence type="ECO:0000256" key="2">
    <source>
        <dbReference type="ARBA" id="ARBA00005879"/>
    </source>
</evidence>
<dbReference type="Proteomes" id="UP001361570">
    <property type="component" value="Unassembled WGS sequence"/>
</dbReference>
<dbReference type="NCBIfam" id="NF004647">
    <property type="entry name" value="PRK05990.1"/>
    <property type="match status" value="1"/>
</dbReference>
<reference evidence="8 9" key="1">
    <citation type="submission" date="2024-03" db="EMBL/GenBank/DDBJ databases">
        <title>Draft genome sequence of Klenkia sp. LSe6-5.</title>
        <authorList>
            <person name="Duangmal K."/>
            <person name="Chantavorakit T."/>
        </authorList>
    </citation>
    <scope>NUCLEOTIDE SEQUENCE [LARGE SCALE GENOMIC DNA]</scope>
    <source>
        <strain evidence="8 9">LSe6-5</strain>
    </source>
</reference>
<evidence type="ECO:0000256" key="5">
    <source>
        <dbReference type="ARBA" id="ARBA00022679"/>
    </source>
</evidence>
<evidence type="ECO:0000256" key="6">
    <source>
        <dbReference type="ARBA" id="ARBA00022691"/>
    </source>
</evidence>
<evidence type="ECO:0000256" key="3">
    <source>
        <dbReference type="ARBA" id="ARBA00022573"/>
    </source>
</evidence>
<keyword evidence="4 8" id="KW-0489">Methyltransferase</keyword>
<dbReference type="InterPro" id="IPR014777">
    <property type="entry name" value="4pyrrole_Mease_sub1"/>
</dbReference>
<dbReference type="PROSITE" id="PS00839">
    <property type="entry name" value="SUMT_1"/>
    <property type="match status" value="1"/>
</dbReference>
<evidence type="ECO:0000313" key="9">
    <source>
        <dbReference type="Proteomes" id="UP001361570"/>
    </source>
</evidence>
<dbReference type="InterPro" id="IPR035996">
    <property type="entry name" value="4pyrrol_Methylase_sf"/>
</dbReference>
<organism evidence="8 9">
    <name type="scientific">Klenkia sesuvii</name>
    <dbReference type="NCBI Taxonomy" id="3103137"/>
    <lineage>
        <taxon>Bacteria</taxon>
        <taxon>Bacillati</taxon>
        <taxon>Actinomycetota</taxon>
        <taxon>Actinomycetes</taxon>
        <taxon>Geodermatophilales</taxon>
        <taxon>Geodermatophilaceae</taxon>
        <taxon>Klenkia</taxon>
    </lineage>
</organism>
<dbReference type="InterPro" id="IPR006364">
    <property type="entry name" value="CobI/CbiL/CobIJ_dom"/>
</dbReference>
<feature type="domain" description="Tetrapyrrole methylase" evidence="7">
    <location>
        <begin position="302"/>
        <end position="507"/>
    </location>
</feature>
<dbReference type="CDD" id="cd11645">
    <property type="entry name" value="Precorrin_2_C20_MT"/>
    <property type="match status" value="1"/>
</dbReference>
<evidence type="ECO:0000313" key="8">
    <source>
        <dbReference type="EMBL" id="MEI4272542.1"/>
    </source>
</evidence>
<protein>
    <submittedName>
        <fullName evidence="8">Precorrin-2 C(20)-methyltransferase</fullName>
        <ecNumber evidence="8">2.1.1.130</ecNumber>
    </submittedName>
</protein>
<dbReference type="NCBIfam" id="TIGR01466">
    <property type="entry name" value="cobJ_cbiH"/>
    <property type="match status" value="1"/>
</dbReference>
<evidence type="ECO:0000256" key="1">
    <source>
        <dbReference type="ARBA" id="ARBA00004953"/>
    </source>
</evidence>
<sequence length="546" mass="56930">MTGRLYGVGLGPGDPELVTVKAARLIGAADVVAFHAARHGRSVARSLAEPYLRPGQVEELLVYPVTTETTDHPGGYQGAIDEFYSSAAERLAAHLDAGRDVVVLAEGDPFFYGSYMHMHKRLAHRYPTEVVPGVTSVSGAAAVLGRPLVERDEVLTVLPGTLPTEELAAWLETADSAAVMKLGRTFPAVRDAFAVAGVLDRAWYVERATTDRERVLPLADVDPATVPYFSLALLPSELTGPGNDAPDLAAVLPAAPAAPVAPASSPAAPGEAWEPVHPVAAPEAGAGAPMPAPGRQGGGGSVTVVGLGPGARWWTTPETAAALAEADDLVGYGPYLDRVASNPRQVKHPSDNRVEAERAAAALALARTGRRVAVVSSGDPGVFAMAAAVLEVAAADFPDVPVRVLPGITAAQAVASRIGAPLGHDFCILSLSDVLKPFDVVLDRLRHAAAADLVVAIYNPRSRARPQQLFDARAALLEVRSPDTVVVVGRDVGGPEESVTVTTLGQFDPGTVDMRCLVMVGSTQTRVTPSGQVYTSRSYPGRAQQA</sequence>
<dbReference type="Gene3D" id="3.30.950.10">
    <property type="entry name" value="Methyltransferase, Cobalt-precorrin-4 Transmethylase, Domain 2"/>
    <property type="match status" value="2"/>
</dbReference>
<dbReference type="PANTHER" id="PTHR47036:SF1">
    <property type="entry name" value="COBALT-FACTOR III C(17)-METHYLTRANSFERASE-RELATED"/>
    <property type="match status" value="1"/>
</dbReference>
<proteinExistence type="inferred from homology"/>
<evidence type="ECO:0000259" key="7">
    <source>
        <dbReference type="Pfam" id="PF00590"/>
    </source>
</evidence>
<dbReference type="Gene3D" id="3.40.1010.10">
    <property type="entry name" value="Cobalt-precorrin-4 Transmethylase, Domain 1"/>
    <property type="match status" value="2"/>
</dbReference>
<keyword evidence="6" id="KW-0949">S-adenosyl-L-methionine</keyword>
<evidence type="ECO:0000256" key="4">
    <source>
        <dbReference type="ARBA" id="ARBA00022603"/>
    </source>
</evidence>
<dbReference type="InterPro" id="IPR003043">
    <property type="entry name" value="Uropor_MeTrfase_CS"/>
</dbReference>
<keyword evidence="3" id="KW-0169">Cobalamin biosynthesis</keyword>
<dbReference type="InterPro" id="IPR051810">
    <property type="entry name" value="Precorrin_MeTrfase"/>
</dbReference>
<dbReference type="InterPro" id="IPR000878">
    <property type="entry name" value="4pyrrol_Mease"/>
</dbReference>
<dbReference type="PANTHER" id="PTHR47036">
    <property type="entry name" value="COBALT-FACTOR III C(17)-METHYLTRANSFERASE-RELATED"/>
    <property type="match status" value="1"/>
</dbReference>
<keyword evidence="9" id="KW-1185">Reference proteome</keyword>
<dbReference type="GO" id="GO:0030788">
    <property type="term" value="F:precorrin-2 C20-methyltransferase activity"/>
    <property type="evidence" value="ECO:0007669"/>
    <property type="project" value="UniProtKB-EC"/>
</dbReference>
<feature type="domain" description="Tetrapyrrole methylase" evidence="7">
    <location>
        <begin position="4"/>
        <end position="216"/>
    </location>
</feature>
<dbReference type="EMBL" id="JBAPLU010000011">
    <property type="protein sequence ID" value="MEI4272542.1"/>
    <property type="molecule type" value="Genomic_DNA"/>
</dbReference>
<comment type="caution">
    <text evidence="8">The sequence shown here is derived from an EMBL/GenBank/DDBJ whole genome shotgun (WGS) entry which is preliminary data.</text>
</comment>
<dbReference type="RefSeq" id="WP_336404670.1">
    <property type="nucleotide sequence ID" value="NZ_JBAPLU010000011.1"/>
</dbReference>
<dbReference type="NCBIfam" id="TIGR01467">
    <property type="entry name" value="cobI_cbiL"/>
    <property type="match status" value="1"/>
</dbReference>
<gene>
    <name evidence="8" type="ORF">TEK04_12495</name>
</gene>
<dbReference type="CDD" id="cd11646">
    <property type="entry name" value="Precorrin_3B_C17_MT"/>
    <property type="match status" value="1"/>
</dbReference>
<comment type="similarity">
    <text evidence="2">Belongs to the precorrin methyltransferase family.</text>
</comment>
<dbReference type="InterPro" id="IPR012382">
    <property type="entry name" value="CobI/CbiL"/>
</dbReference>
<dbReference type="InterPro" id="IPR006363">
    <property type="entry name" value="Cbl_synth_CobJ/CibH_dom"/>
</dbReference>
<dbReference type="GO" id="GO:0032259">
    <property type="term" value="P:methylation"/>
    <property type="evidence" value="ECO:0007669"/>
    <property type="project" value="UniProtKB-KW"/>
</dbReference>
<dbReference type="InterPro" id="IPR014776">
    <property type="entry name" value="4pyrrole_Mease_sub2"/>
</dbReference>